<dbReference type="PROSITE" id="PS50250">
    <property type="entry name" value="PCI"/>
    <property type="match status" value="1"/>
</dbReference>
<dbReference type="GO" id="GO:0005852">
    <property type="term" value="C:eukaryotic translation initiation factor 3 complex"/>
    <property type="evidence" value="ECO:0007669"/>
    <property type="project" value="TreeGrafter"/>
</dbReference>
<organism evidence="4 5">
    <name type="scientific">Coemansia javaensis</name>
    <dbReference type="NCBI Taxonomy" id="2761396"/>
    <lineage>
        <taxon>Eukaryota</taxon>
        <taxon>Fungi</taxon>
        <taxon>Fungi incertae sedis</taxon>
        <taxon>Zoopagomycota</taxon>
        <taxon>Kickxellomycotina</taxon>
        <taxon>Kickxellomycetes</taxon>
        <taxon>Kickxellales</taxon>
        <taxon>Kickxellaceae</taxon>
        <taxon>Coemansia</taxon>
    </lineage>
</organism>
<gene>
    <name evidence="4" type="ORF">H4R18_005222</name>
</gene>
<dbReference type="Pfam" id="PF01399">
    <property type="entry name" value="PCI"/>
    <property type="match status" value="1"/>
</dbReference>
<evidence type="ECO:0000313" key="5">
    <source>
        <dbReference type="Proteomes" id="UP001140217"/>
    </source>
</evidence>
<feature type="coiled-coil region" evidence="2">
    <location>
        <begin position="376"/>
        <end position="423"/>
    </location>
</feature>
<dbReference type="EMBL" id="JANBUL010000300">
    <property type="protein sequence ID" value="KAJ2777294.1"/>
    <property type="molecule type" value="Genomic_DNA"/>
</dbReference>
<keyword evidence="5" id="KW-1185">Reference proteome</keyword>
<dbReference type="PANTHER" id="PTHR15350:SF2">
    <property type="entry name" value="EUKARYOTIC TRANSLATION INITIATION FACTOR 3 SUBUNIT M"/>
    <property type="match status" value="1"/>
</dbReference>
<feature type="domain" description="PCI" evidence="3">
    <location>
        <begin position="169"/>
        <end position="333"/>
    </location>
</feature>
<sequence length="634" mass="65756">MGGKDLFFVDGDQAAQAGELLKTLGVASDDVTAEAVVAASAGLSGAVDEGQLEAAYNQLFAVVVGAGGDAGLAAAAGRIAGDVAQRAAHGAAGLRVLSNLYNLVAAGPARAAVFEAVVALAARTRQLAALVPVVPRLAAMAGEWGAERGAAALLALRRAFDEAGGLGSEAFAVELAYLGAVADGGAQAAEVAQRAVARLASVDGLCDVDALAGLARVQELQRAGALGAAGPVLDQLVRGDYRQWAAFAAANAAALAELGIDAASAATKMRLLTLAAIAADRLGEEVPFDDVAHALDVPADDVELWVIDVVRAGLIQGKMNQVSRTLTPTRSTYRAFGEAQWRMLQTRLAQWKESLDALQPSLACSWDAAQRLCAHEAALVERRREVEEARAAAERALGRARQIVRLRRAAAEGARRLAALERRAAQRARAVEEAAAAADELGSAAAGEKRGQRDPAAARAHVARLARQLRQERIIGEDMRAMLARERARAARDAGAAFPVELGDGAWTVCGLRIERPSRVAGHQINETAAGLGAVARCVALVAACLAAPLRFPLLPRGSRSAAVATAAGAEQPLFMLRAADRPHMRAAVRMLAADIDQLLWAFGIAAAPPDRHDLLLPSLAQLLLAIESASFAA</sequence>
<dbReference type="SMART" id="SM00088">
    <property type="entry name" value="PINT"/>
    <property type="match status" value="1"/>
</dbReference>
<evidence type="ECO:0000256" key="1">
    <source>
        <dbReference type="ARBA" id="ARBA00008482"/>
    </source>
</evidence>
<dbReference type="InterPro" id="IPR040750">
    <property type="entry name" value="eIF3m_C_helix"/>
</dbReference>
<dbReference type="GO" id="GO:0002183">
    <property type="term" value="P:cytoplasmic translational initiation"/>
    <property type="evidence" value="ECO:0007669"/>
    <property type="project" value="TreeGrafter"/>
</dbReference>
<accession>A0A9W8H998</accession>
<name>A0A9W8H998_9FUNG</name>
<proteinExistence type="inferred from homology"/>
<keyword evidence="2" id="KW-0175">Coiled coil</keyword>
<evidence type="ECO:0000259" key="3">
    <source>
        <dbReference type="PROSITE" id="PS50250"/>
    </source>
</evidence>
<dbReference type="AlphaFoldDB" id="A0A9W8H998"/>
<protein>
    <recommendedName>
        <fullName evidence="3">PCI domain-containing protein</fullName>
    </recommendedName>
</protein>
<comment type="caution">
    <text evidence="4">The sequence shown here is derived from an EMBL/GenBank/DDBJ whole genome shotgun (WGS) entry which is preliminary data.</text>
</comment>
<dbReference type="Pfam" id="PF18005">
    <property type="entry name" value="eIF3m_C_helix"/>
    <property type="match status" value="1"/>
</dbReference>
<dbReference type="InterPro" id="IPR000717">
    <property type="entry name" value="PCI_dom"/>
</dbReference>
<dbReference type="Proteomes" id="UP001140217">
    <property type="component" value="Unassembled WGS sequence"/>
</dbReference>
<evidence type="ECO:0000313" key="4">
    <source>
        <dbReference type="EMBL" id="KAJ2777294.1"/>
    </source>
</evidence>
<comment type="similarity">
    <text evidence="1">Belongs to the CSN7/EIF3M family. CSN7 subfamily.</text>
</comment>
<reference evidence="4" key="1">
    <citation type="submission" date="2022-07" db="EMBL/GenBank/DDBJ databases">
        <title>Phylogenomic reconstructions and comparative analyses of Kickxellomycotina fungi.</title>
        <authorList>
            <person name="Reynolds N.K."/>
            <person name="Stajich J.E."/>
            <person name="Barry K."/>
            <person name="Grigoriev I.V."/>
            <person name="Crous P."/>
            <person name="Smith M.E."/>
        </authorList>
    </citation>
    <scope>NUCLEOTIDE SEQUENCE</scope>
    <source>
        <strain evidence="4">NBRC 105414</strain>
    </source>
</reference>
<dbReference type="OrthoDB" id="10267031at2759"/>
<dbReference type="InterPro" id="IPR045237">
    <property type="entry name" value="COPS7/eIF3m"/>
</dbReference>
<dbReference type="PANTHER" id="PTHR15350">
    <property type="entry name" value="COP9 SIGNALOSOME COMPLEX SUBUNIT 7/DENDRITIC CELL PROTEIN GA17"/>
    <property type="match status" value="1"/>
</dbReference>
<evidence type="ECO:0000256" key="2">
    <source>
        <dbReference type="SAM" id="Coils"/>
    </source>
</evidence>